<dbReference type="Gene3D" id="2.180.10.10">
    <property type="entry name" value="RHS repeat-associated core"/>
    <property type="match status" value="1"/>
</dbReference>
<comment type="caution">
    <text evidence="2">The sequence shown here is derived from an EMBL/GenBank/DDBJ whole genome shotgun (WGS) entry which is preliminary data.</text>
</comment>
<feature type="non-terminal residue" evidence="2">
    <location>
        <position position="1"/>
    </location>
</feature>
<proteinExistence type="predicted"/>
<dbReference type="EMBL" id="AUZY01005386">
    <property type="protein sequence ID" value="EQD59274.1"/>
    <property type="molecule type" value="Genomic_DNA"/>
</dbReference>
<sequence>TSTTPTTPGPPNPACSPRPQPCTTPTTNTFVWDSSAGLPEAIGVGAYAYIYGPSGLPTEQLGPNGSILYYLQNRQGSTIALTDTKGHVVARYSYGPYGSLICGANTPPTMPLGNLPPCLPSPPSSPQPPAQCLPASAHSPVGPPPCLVQAISANPFL</sequence>
<evidence type="ECO:0000313" key="2">
    <source>
        <dbReference type="EMBL" id="EQD59274.1"/>
    </source>
</evidence>
<dbReference type="AlphaFoldDB" id="T1C1W5"/>
<feature type="non-terminal residue" evidence="2">
    <location>
        <position position="157"/>
    </location>
</feature>
<reference evidence="2" key="2">
    <citation type="journal article" date="2014" name="ISME J.">
        <title>Microbial stratification in low pH oxic and suboxic macroscopic growths along an acid mine drainage.</title>
        <authorList>
            <person name="Mendez-Garcia C."/>
            <person name="Mesa V."/>
            <person name="Sprenger R.R."/>
            <person name="Richter M."/>
            <person name="Diez M.S."/>
            <person name="Solano J."/>
            <person name="Bargiela R."/>
            <person name="Golyshina O.V."/>
            <person name="Manteca A."/>
            <person name="Ramos J.L."/>
            <person name="Gallego J.R."/>
            <person name="Llorente I."/>
            <person name="Martins Dos Santos V.A."/>
            <person name="Jensen O.N."/>
            <person name="Pelaez A.I."/>
            <person name="Sanchez J."/>
            <person name="Ferrer M."/>
        </authorList>
    </citation>
    <scope>NUCLEOTIDE SEQUENCE</scope>
</reference>
<feature type="compositionally biased region" description="Pro residues" evidence="1">
    <location>
        <begin position="7"/>
        <end position="22"/>
    </location>
</feature>
<reference evidence="2" key="1">
    <citation type="submission" date="2013-08" db="EMBL/GenBank/DDBJ databases">
        <authorList>
            <person name="Mendez C."/>
            <person name="Richter M."/>
            <person name="Ferrer M."/>
            <person name="Sanchez J."/>
        </authorList>
    </citation>
    <scope>NUCLEOTIDE SEQUENCE</scope>
</reference>
<organism evidence="2">
    <name type="scientific">mine drainage metagenome</name>
    <dbReference type="NCBI Taxonomy" id="410659"/>
    <lineage>
        <taxon>unclassified sequences</taxon>
        <taxon>metagenomes</taxon>
        <taxon>ecological metagenomes</taxon>
    </lineage>
</organism>
<accession>T1C1W5</accession>
<feature type="region of interest" description="Disordered" evidence="1">
    <location>
        <begin position="1"/>
        <end position="22"/>
    </location>
</feature>
<gene>
    <name evidence="2" type="ORF">B1B_08271</name>
</gene>
<evidence type="ECO:0000256" key="1">
    <source>
        <dbReference type="SAM" id="MobiDB-lite"/>
    </source>
</evidence>
<name>T1C1W5_9ZZZZ</name>
<protein>
    <recommendedName>
        <fullName evidence="3">Rhs family protein</fullName>
    </recommendedName>
</protein>
<evidence type="ECO:0008006" key="3">
    <source>
        <dbReference type="Google" id="ProtNLM"/>
    </source>
</evidence>